<dbReference type="EMBL" id="JANKHO010000496">
    <property type="protein sequence ID" value="KAJ3509200.1"/>
    <property type="molecule type" value="Genomic_DNA"/>
</dbReference>
<dbReference type="AlphaFoldDB" id="A0A9W8K170"/>
<feature type="region of interest" description="Disordered" evidence="1">
    <location>
        <begin position="158"/>
        <end position="179"/>
    </location>
</feature>
<proteinExistence type="predicted"/>
<name>A0A9W8K170_9AGAR</name>
<accession>A0A9W8K170</accession>
<evidence type="ECO:0000256" key="1">
    <source>
        <dbReference type="SAM" id="MobiDB-lite"/>
    </source>
</evidence>
<keyword evidence="3" id="KW-1185">Reference proteome</keyword>
<gene>
    <name evidence="2" type="ORF">NLJ89_g5353</name>
</gene>
<dbReference type="Proteomes" id="UP001148786">
    <property type="component" value="Unassembled WGS sequence"/>
</dbReference>
<protein>
    <submittedName>
        <fullName evidence="2">Uncharacterized protein</fullName>
    </submittedName>
</protein>
<comment type="caution">
    <text evidence="2">The sequence shown here is derived from an EMBL/GenBank/DDBJ whole genome shotgun (WGS) entry which is preliminary data.</text>
</comment>
<feature type="compositionally biased region" description="Basic and acidic residues" evidence="1">
    <location>
        <begin position="158"/>
        <end position="168"/>
    </location>
</feature>
<evidence type="ECO:0000313" key="3">
    <source>
        <dbReference type="Proteomes" id="UP001148786"/>
    </source>
</evidence>
<sequence>MPKESRLVMFFGATHTSFAGPKPELGSSTGEVGNTVVVAVTTSVIVICGPETVIVVGSSSVTVTVFGGVSESKVGAGKEVVVKKEKEDPSLPTSEGELVDAGRLEVDTATDGGPNMNLSTVSGYGDRGGGLISELLVSTYVDELVAFSGAGADKIEENLPSKSRESKLAEAISEGRTNS</sequence>
<reference evidence="2" key="1">
    <citation type="submission" date="2022-07" db="EMBL/GenBank/DDBJ databases">
        <title>Genome Sequence of Agrocybe chaxingu.</title>
        <authorList>
            <person name="Buettner E."/>
        </authorList>
    </citation>
    <scope>NUCLEOTIDE SEQUENCE</scope>
    <source>
        <strain evidence="2">MP-N11</strain>
    </source>
</reference>
<organism evidence="2 3">
    <name type="scientific">Agrocybe chaxingu</name>
    <dbReference type="NCBI Taxonomy" id="84603"/>
    <lineage>
        <taxon>Eukaryota</taxon>
        <taxon>Fungi</taxon>
        <taxon>Dikarya</taxon>
        <taxon>Basidiomycota</taxon>
        <taxon>Agaricomycotina</taxon>
        <taxon>Agaricomycetes</taxon>
        <taxon>Agaricomycetidae</taxon>
        <taxon>Agaricales</taxon>
        <taxon>Agaricineae</taxon>
        <taxon>Strophariaceae</taxon>
        <taxon>Agrocybe</taxon>
    </lineage>
</organism>
<evidence type="ECO:0000313" key="2">
    <source>
        <dbReference type="EMBL" id="KAJ3509200.1"/>
    </source>
</evidence>